<dbReference type="GO" id="GO:0005886">
    <property type="term" value="C:plasma membrane"/>
    <property type="evidence" value="ECO:0007669"/>
    <property type="project" value="TreeGrafter"/>
</dbReference>
<feature type="signal peptide" evidence="9">
    <location>
        <begin position="1"/>
        <end position="19"/>
    </location>
</feature>
<dbReference type="SUPFAM" id="SSF56601">
    <property type="entry name" value="beta-lactamase/transpeptidase-like"/>
    <property type="match status" value="1"/>
</dbReference>
<keyword evidence="4 9" id="KW-0732">Signal</keyword>
<dbReference type="OrthoDB" id="9762883at2"/>
<keyword evidence="12" id="KW-1185">Reference proteome</keyword>
<dbReference type="GO" id="GO:0008800">
    <property type="term" value="F:beta-lactamase activity"/>
    <property type="evidence" value="ECO:0007669"/>
    <property type="project" value="UniProtKB-UniRule"/>
</dbReference>
<dbReference type="Proteomes" id="UP000215181">
    <property type="component" value="Unassembled WGS sequence"/>
</dbReference>
<evidence type="ECO:0000313" key="12">
    <source>
        <dbReference type="Proteomes" id="UP000215181"/>
    </source>
</evidence>
<evidence type="ECO:0000256" key="7">
    <source>
        <dbReference type="PIRSR" id="PIRSR602137-50"/>
    </source>
</evidence>
<evidence type="ECO:0000256" key="1">
    <source>
        <dbReference type="ARBA" id="ARBA00001526"/>
    </source>
</evidence>
<comment type="similarity">
    <text evidence="2 8">Belongs to the class-D beta-lactamase family.</text>
</comment>
<evidence type="ECO:0000256" key="5">
    <source>
        <dbReference type="ARBA" id="ARBA00022801"/>
    </source>
</evidence>
<comment type="caution">
    <text evidence="11">The sequence shown here is derived from an EMBL/GenBank/DDBJ whole genome shotgun (WGS) entry which is preliminary data.</text>
</comment>
<dbReference type="InterPro" id="IPR001460">
    <property type="entry name" value="PCN-bd_Tpept"/>
</dbReference>
<reference evidence="11 12" key="1">
    <citation type="submission" date="2017-07" db="EMBL/GenBank/DDBJ databases">
        <title>Thauera sp. KNDSS-Mac4 genome sequence and assembly.</title>
        <authorList>
            <person name="Mayilraj S."/>
        </authorList>
    </citation>
    <scope>NUCLEOTIDE SEQUENCE [LARGE SCALE GENOMIC DNA]</scope>
    <source>
        <strain evidence="11 12">KNDSS-Mac4</strain>
    </source>
</reference>
<evidence type="ECO:0000313" key="11">
    <source>
        <dbReference type="EMBL" id="OYD52920.1"/>
    </source>
</evidence>
<dbReference type="RefSeq" id="WP_011013281.1">
    <property type="nucleotide sequence ID" value="NZ_NOIH01000025.1"/>
</dbReference>
<dbReference type="GO" id="GO:0017001">
    <property type="term" value="P:antibiotic catabolic process"/>
    <property type="evidence" value="ECO:0007669"/>
    <property type="project" value="InterPro"/>
</dbReference>
<evidence type="ECO:0000256" key="2">
    <source>
        <dbReference type="ARBA" id="ARBA00007898"/>
    </source>
</evidence>
<evidence type="ECO:0000256" key="9">
    <source>
        <dbReference type="SAM" id="SignalP"/>
    </source>
</evidence>
<evidence type="ECO:0000256" key="6">
    <source>
        <dbReference type="ARBA" id="ARBA00023251"/>
    </source>
</evidence>
<evidence type="ECO:0000256" key="3">
    <source>
        <dbReference type="ARBA" id="ARBA00012865"/>
    </source>
</evidence>
<dbReference type="EC" id="3.5.2.6" evidence="3 8"/>
<dbReference type="InterPro" id="IPR050515">
    <property type="entry name" value="Beta-lactam/transpept"/>
</dbReference>
<dbReference type="CARD" id="ARO:3004239">
    <property type="molecule name" value="NPS-1"/>
    <property type="mechanism identifier" value="ARO:0001004"/>
    <property type="mechanism name" value="antibiotic inactivation"/>
</dbReference>
<feature type="active site" description="Acyl-ester intermediate" evidence="7">
    <location>
        <position position="63"/>
    </location>
</feature>
<evidence type="ECO:0000256" key="8">
    <source>
        <dbReference type="RuleBase" id="RU361140"/>
    </source>
</evidence>
<dbReference type="PANTHER" id="PTHR30627">
    <property type="entry name" value="PEPTIDOGLYCAN D,D-TRANSPEPTIDASE"/>
    <property type="match status" value="1"/>
</dbReference>
<feature type="chain" id="PRO_5011300129" description="Beta-lactamase" evidence="9">
    <location>
        <begin position="20"/>
        <end position="260"/>
    </location>
</feature>
<dbReference type="PANTHER" id="PTHR30627:SF6">
    <property type="entry name" value="BETA-LACTAMASE YBXI-RELATED"/>
    <property type="match status" value="1"/>
</dbReference>
<keyword evidence="5 8" id="KW-0378">Hydrolase</keyword>
<dbReference type="SMR" id="A0A235EV86"/>
<protein>
    <recommendedName>
        <fullName evidence="3 8">Beta-lactamase</fullName>
        <ecNumber evidence="3 8">3.5.2.6</ecNumber>
    </recommendedName>
</protein>
<dbReference type="AlphaFoldDB" id="A0A235EV86"/>
<name>A0A235EV86_9RHOO</name>
<dbReference type="GO" id="GO:0046677">
    <property type="term" value="P:response to antibiotic"/>
    <property type="evidence" value="ECO:0007669"/>
    <property type="project" value="UniProtKB-UniRule"/>
</dbReference>
<keyword evidence="6 8" id="KW-0046">Antibiotic resistance</keyword>
<dbReference type="Gene3D" id="3.40.710.10">
    <property type="entry name" value="DD-peptidase/beta-lactamase superfamily"/>
    <property type="match status" value="1"/>
</dbReference>
<dbReference type="NCBIfam" id="NF012161">
    <property type="entry name" value="bla_class_D_main"/>
    <property type="match status" value="1"/>
</dbReference>
<gene>
    <name evidence="11" type="ORF">CGK74_15510</name>
</gene>
<proteinExistence type="inferred from homology"/>
<feature type="domain" description="Penicillin-binding protein transpeptidase" evidence="10">
    <location>
        <begin position="43"/>
        <end position="251"/>
    </location>
</feature>
<dbReference type="Pfam" id="PF00905">
    <property type="entry name" value="Transpeptidase"/>
    <property type="match status" value="1"/>
</dbReference>
<dbReference type="GO" id="GO:0071555">
    <property type="term" value="P:cell wall organization"/>
    <property type="evidence" value="ECO:0007669"/>
    <property type="project" value="TreeGrafter"/>
</dbReference>
<organism evidence="11 12">
    <name type="scientific">Thauera propionica</name>
    <dbReference type="NCBI Taxonomy" id="2019431"/>
    <lineage>
        <taxon>Bacteria</taxon>
        <taxon>Pseudomonadati</taxon>
        <taxon>Pseudomonadota</taxon>
        <taxon>Betaproteobacteria</taxon>
        <taxon>Rhodocyclales</taxon>
        <taxon>Zoogloeaceae</taxon>
        <taxon>Thauera</taxon>
    </lineage>
</organism>
<dbReference type="InterPro" id="IPR002137">
    <property type="entry name" value="Beta-lactam_class-D_AS"/>
</dbReference>
<feature type="modified residue" description="N6-carboxylysine" evidence="7">
    <location>
        <position position="66"/>
    </location>
</feature>
<dbReference type="GO" id="GO:0008658">
    <property type="term" value="F:penicillin binding"/>
    <property type="evidence" value="ECO:0007669"/>
    <property type="project" value="InterPro"/>
</dbReference>
<dbReference type="PROSITE" id="PS00337">
    <property type="entry name" value="BETA_LACTAMASE_D"/>
    <property type="match status" value="1"/>
</dbReference>
<sequence>MLKSTLLAFGLFIALSARAENQAIAQLFQRAGVDGTIVIESLTTRQRLVHNDPRAQQRYPAASTFKVLNTLIALEEGAISGENQIFHWNGTQYSIANWNQDQTLDSAFKVSCVWCYQQIALRVGALKYPAYIQQTNYGHLLEPFNGTEFWLDGSLTISAEEQVAFLRRVVERKLPFKASSYDSLKKVMFADENAQYRLYAKTGWATRITPSVGWYVGYVEAQDDVWLFALNLATRDANDLPLRTQIAKDALKAIGAFHAK</sequence>
<dbReference type="InterPro" id="IPR012338">
    <property type="entry name" value="Beta-lactam/transpept-like"/>
</dbReference>
<evidence type="ECO:0000259" key="10">
    <source>
        <dbReference type="Pfam" id="PF00905"/>
    </source>
</evidence>
<evidence type="ECO:0000256" key="4">
    <source>
        <dbReference type="ARBA" id="ARBA00022729"/>
    </source>
</evidence>
<accession>A0A235EV86</accession>
<comment type="catalytic activity">
    <reaction evidence="1 8">
        <text>a beta-lactam + H2O = a substituted beta-amino acid</text>
        <dbReference type="Rhea" id="RHEA:20401"/>
        <dbReference type="ChEBI" id="CHEBI:15377"/>
        <dbReference type="ChEBI" id="CHEBI:35627"/>
        <dbReference type="ChEBI" id="CHEBI:140347"/>
        <dbReference type="EC" id="3.5.2.6"/>
    </reaction>
</comment>
<dbReference type="EMBL" id="NOIH01000025">
    <property type="protein sequence ID" value="OYD52920.1"/>
    <property type="molecule type" value="Genomic_DNA"/>
</dbReference>